<keyword evidence="2" id="KW-1185">Reference proteome</keyword>
<dbReference type="Proteomes" id="UP000260823">
    <property type="component" value="Unassembled WGS sequence"/>
</dbReference>
<name>A0A3E2NWA9_9SPHI</name>
<organism evidence="1 2">
    <name type="scientific">Mucilaginibacter terrenus</name>
    <dbReference type="NCBI Taxonomy" id="2482727"/>
    <lineage>
        <taxon>Bacteria</taxon>
        <taxon>Pseudomonadati</taxon>
        <taxon>Bacteroidota</taxon>
        <taxon>Sphingobacteriia</taxon>
        <taxon>Sphingobacteriales</taxon>
        <taxon>Sphingobacteriaceae</taxon>
        <taxon>Mucilaginibacter</taxon>
    </lineage>
</organism>
<reference evidence="1 2" key="1">
    <citation type="submission" date="2018-08" db="EMBL/GenBank/DDBJ databases">
        <title>Mucilaginibacter terrae sp. nov., isolated from manganese diggings.</title>
        <authorList>
            <person name="Huang Y."/>
            <person name="Zhou Z."/>
        </authorList>
    </citation>
    <scope>NUCLEOTIDE SEQUENCE [LARGE SCALE GENOMIC DNA]</scope>
    <source>
        <strain evidence="1 2">ZH6</strain>
    </source>
</reference>
<proteinExistence type="predicted"/>
<dbReference type="OrthoDB" id="798002at2"/>
<evidence type="ECO:0000313" key="2">
    <source>
        <dbReference type="Proteomes" id="UP000260823"/>
    </source>
</evidence>
<dbReference type="RefSeq" id="WP_117382149.1">
    <property type="nucleotide sequence ID" value="NZ_QWDE01000001.1"/>
</dbReference>
<dbReference type="AlphaFoldDB" id="A0A3E2NWA9"/>
<gene>
    <name evidence="1" type="ORF">DYU05_06520</name>
</gene>
<evidence type="ECO:0000313" key="1">
    <source>
        <dbReference type="EMBL" id="RFZ85249.1"/>
    </source>
</evidence>
<comment type="caution">
    <text evidence="1">The sequence shown here is derived from an EMBL/GenBank/DDBJ whole genome shotgun (WGS) entry which is preliminary data.</text>
</comment>
<protein>
    <submittedName>
        <fullName evidence="1">Uncharacterized protein</fullName>
    </submittedName>
</protein>
<sequence>MKTQIFRKMNSELTNWVIRLHQIGYTDDFLPLNPREVQCVQNGESFLIKDLRVNLIDCNFDQLTNTYQYIHTIDTGIGHRGLLITNGILGLVN</sequence>
<dbReference type="EMBL" id="QWDE01000001">
    <property type="protein sequence ID" value="RFZ85249.1"/>
    <property type="molecule type" value="Genomic_DNA"/>
</dbReference>
<accession>A0A3E2NWA9</accession>